<dbReference type="HOGENOM" id="CLU_2914642_0_0_11"/>
<evidence type="ECO:0000313" key="3">
    <source>
        <dbReference type="Proteomes" id="UP000033566"/>
    </source>
</evidence>
<dbReference type="KEGG" id="ccj:UL81_10105"/>
<gene>
    <name evidence="2" type="ORF">UL81_10105</name>
</gene>
<evidence type="ECO:0000256" key="1">
    <source>
        <dbReference type="SAM" id="MobiDB-lite"/>
    </source>
</evidence>
<feature type="region of interest" description="Disordered" evidence="1">
    <location>
        <begin position="1"/>
        <end position="34"/>
    </location>
</feature>
<sequence>MSNAHTPESNNSAHNAFGVPLPPMSPQLWGTPEEAKPLNEGIKKILSKLLGASADPDQQGR</sequence>
<reference evidence="2 3" key="1">
    <citation type="journal article" date="2015" name="Genome Announc.">
        <title>Complete Genome Sequence of Corynebacterium camporealensis DSM 44610, Isolated from the Milk of a Manchega Sheep with Subclinical Mastitis.</title>
        <authorList>
            <person name="Ruckert C."/>
            <person name="Albersmeier A."/>
            <person name="Winkler A."/>
            <person name="Tauch A."/>
        </authorList>
    </citation>
    <scope>NUCLEOTIDE SEQUENCE [LARGE SCALE GENOMIC DNA]</scope>
    <source>
        <strain evidence="2 3">DSM 44610</strain>
    </source>
</reference>
<accession>A0A0F6QY61</accession>
<feature type="compositionally biased region" description="Polar residues" evidence="1">
    <location>
        <begin position="1"/>
        <end position="14"/>
    </location>
</feature>
<keyword evidence="3" id="KW-1185">Reference proteome</keyword>
<evidence type="ECO:0000313" key="2">
    <source>
        <dbReference type="EMBL" id="AKE39955.1"/>
    </source>
</evidence>
<proteinExistence type="predicted"/>
<protein>
    <submittedName>
        <fullName evidence="2">Uncharacterized protein</fullName>
    </submittedName>
</protein>
<dbReference type="EMBL" id="CP011311">
    <property type="protein sequence ID" value="AKE39955.1"/>
    <property type="molecule type" value="Genomic_DNA"/>
</dbReference>
<organism evidence="2 3">
    <name type="scientific">Corynebacterium camporealensis</name>
    <dbReference type="NCBI Taxonomy" id="161896"/>
    <lineage>
        <taxon>Bacteria</taxon>
        <taxon>Bacillati</taxon>
        <taxon>Actinomycetota</taxon>
        <taxon>Actinomycetes</taxon>
        <taxon>Mycobacteriales</taxon>
        <taxon>Corynebacteriaceae</taxon>
        <taxon>Corynebacterium</taxon>
    </lineage>
</organism>
<dbReference type="STRING" id="161896.UL81_10105"/>
<dbReference type="RefSeq" id="WP_330217029.1">
    <property type="nucleotide sequence ID" value="NZ_CP011311.1"/>
</dbReference>
<dbReference type="AlphaFoldDB" id="A0A0F6QY61"/>
<dbReference type="Proteomes" id="UP000033566">
    <property type="component" value="Chromosome"/>
</dbReference>
<name>A0A0F6QY61_9CORY</name>